<dbReference type="EMBL" id="CAXAMM010037891">
    <property type="protein sequence ID" value="CAK9077845.1"/>
    <property type="molecule type" value="Genomic_DNA"/>
</dbReference>
<accession>A0ABP0PPA3</accession>
<dbReference type="PANTHER" id="PTHR42673:SF4">
    <property type="entry name" value="MALEYLACETOACETATE ISOMERASE"/>
    <property type="match status" value="1"/>
</dbReference>
<dbReference type="SFLD" id="SFLDG00358">
    <property type="entry name" value="Main_(cytGST)"/>
    <property type="match status" value="1"/>
</dbReference>
<dbReference type="CDD" id="cd03194">
    <property type="entry name" value="GST_C_3"/>
    <property type="match status" value="1"/>
</dbReference>
<dbReference type="Pfam" id="PF13409">
    <property type="entry name" value="GST_N_2"/>
    <property type="match status" value="1"/>
</dbReference>
<evidence type="ECO:0000259" key="1">
    <source>
        <dbReference type="PROSITE" id="PS50404"/>
    </source>
</evidence>
<organism evidence="2 3">
    <name type="scientific">Durusdinium trenchii</name>
    <dbReference type="NCBI Taxonomy" id="1381693"/>
    <lineage>
        <taxon>Eukaryota</taxon>
        <taxon>Sar</taxon>
        <taxon>Alveolata</taxon>
        <taxon>Dinophyceae</taxon>
        <taxon>Suessiales</taxon>
        <taxon>Symbiodiniaceae</taxon>
        <taxon>Durusdinium</taxon>
    </lineage>
</organism>
<evidence type="ECO:0000313" key="2">
    <source>
        <dbReference type="EMBL" id="CAK9077845.1"/>
    </source>
</evidence>
<dbReference type="Proteomes" id="UP001642464">
    <property type="component" value="Unassembled WGS sequence"/>
</dbReference>
<dbReference type="PANTHER" id="PTHR42673">
    <property type="entry name" value="MALEYLACETOACETATE ISOMERASE"/>
    <property type="match status" value="1"/>
</dbReference>
<dbReference type="InterPro" id="IPR040079">
    <property type="entry name" value="Glutathione_S-Trfase"/>
</dbReference>
<dbReference type="Gene3D" id="1.20.1050.10">
    <property type="match status" value="1"/>
</dbReference>
<reference evidence="2 3" key="1">
    <citation type="submission" date="2024-02" db="EMBL/GenBank/DDBJ databases">
        <authorList>
            <person name="Chen Y."/>
            <person name="Shah S."/>
            <person name="Dougan E. K."/>
            <person name="Thang M."/>
            <person name="Chan C."/>
        </authorList>
    </citation>
    <scope>NUCLEOTIDE SEQUENCE [LARGE SCALE GENOMIC DNA]</scope>
</reference>
<dbReference type="SUPFAM" id="SSF52833">
    <property type="entry name" value="Thioredoxin-like"/>
    <property type="match status" value="1"/>
</dbReference>
<comment type="caution">
    <text evidence="2">The sequence shown here is derived from an EMBL/GenBank/DDBJ whole genome shotgun (WGS) entry which is preliminary data.</text>
</comment>
<dbReference type="PROSITE" id="PS50404">
    <property type="entry name" value="GST_NTER"/>
    <property type="match status" value="1"/>
</dbReference>
<feature type="domain" description="GST N-terminal" evidence="1">
    <location>
        <begin position="6"/>
        <end position="86"/>
    </location>
</feature>
<dbReference type="CDD" id="cd03043">
    <property type="entry name" value="GST_N_1"/>
    <property type="match status" value="1"/>
</dbReference>
<proteinExistence type="predicted"/>
<sequence length="224" mass="24841">MAGPRYRLVIGNKNLSSWSLRPWLAMKHAGLDFEEIRINLRGPGKKEQIFAHSPSGKVPALWAGDLMIWDSLAICEYLAEQHPEAGLWPEDPVARAVARSTSAEMHAGFQALREHCPMKLLSREPQETLDETVELNIGRIVRLWQDCRRRFGDGGPFLFSKFSIADAMYAPVASRFQTYVKDLGAYGDDGTAVAYIDALFALPAMEEWARGAEAELAEYGAAAG</sequence>
<dbReference type="SFLD" id="SFLDS00019">
    <property type="entry name" value="Glutathione_Transferase_(cytos"/>
    <property type="match status" value="1"/>
</dbReference>
<evidence type="ECO:0000313" key="3">
    <source>
        <dbReference type="Proteomes" id="UP001642464"/>
    </source>
</evidence>
<keyword evidence="3" id="KW-1185">Reference proteome</keyword>
<gene>
    <name evidence="2" type="ORF">SCF082_LOCUS37313</name>
</gene>
<dbReference type="InterPro" id="IPR004045">
    <property type="entry name" value="Glutathione_S-Trfase_N"/>
</dbReference>
<name>A0ABP0PPA3_9DINO</name>
<keyword evidence="2" id="KW-0413">Isomerase</keyword>
<dbReference type="SUPFAM" id="SSF47616">
    <property type="entry name" value="GST C-terminal domain-like"/>
    <property type="match status" value="1"/>
</dbReference>
<protein>
    <submittedName>
        <fullName evidence="2">Maleylacetoacetate isomerase (MAAI) (GSTZ1-1) (Glutathione S-transferase zeta 1)</fullName>
    </submittedName>
</protein>
<dbReference type="InterPro" id="IPR036249">
    <property type="entry name" value="Thioredoxin-like_sf"/>
</dbReference>
<dbReference type="InterPro" id="IPR036282">
    <property type="entry name" value="Glutathione-S-Trfase_C_sf"/>
</dbReference>
<dbReference type="Gene3D" id="3.40.30.10">
    <property type="entry name" value="Glutaredoxin"/>
    <property type="match status" value="1"/>
</dbReference>
<dbReference type="Pfam" id="PF13410">
    <property type="entry name" value="GST_C_2"/>
    <property type="match status" value="1"/>
</dbReference>
<dbReference type="GO" id="GO:0016853">
    <property type="term" value="F:isomerase activity"/>
    <property type="evidence" value="ECO:0007669"/>
    <property type="project" value="UniProtKB-KW"/>
</dbReference>